<dbReference type="Proteomes" id="UP001556220">
    <property type="component" value="Unassembled WGS sequence"/>
</dbReference>
<name>A0ABV3QIS0_9GAMM</name>
<dbReference type="Gene3D" id="3.40.50.2000">
    <property type="entry name" value="Glycogen Phosphorylase B"/>
    <property type="match status" value="2"/>
</dbReference>
<evidence type="ECO:0000313" key="3">
    <source>
        <dbReference type="Proteomes" id="UP001556220"/>
    </source>
</evidence>
<dbReference type="InterPro" id="IPR028098">
    <property type="entry name" value="Glyco_trans_4-like_N"/>
</dbReference>
<gene>
    <name evidence="2" type="ORF">ABQJ54_16565</name>
</gene>
<accession>A0ABV3QIS0</accession>
<evidence type="ECO:0000313" key="2">
    <source>
        <dbReference type="EMBL" id="MEW9573371.1"/>
    </source>
</evidence>
<dbReference type="Pfam" id="PF13692">
    <property type="entry name" value="Glyco_trans_1_4"/>
    <property type="match status" value="1"/>
</dbReference>
<dbReference type="SUPFAM" id="SSF53756">
    <property type="entry name" value="UDP-Glycosyltransferase/glycogen phosphorylase"/>
    <property type="match status" value="1"/>
</dbReference>
<comment type="caution">
    <text evidence="2">The sequence shown here is derived from an EMBL/GenBank/DDBJ whole genome shotgun (WGS) entry which is preliminary data.</text>
</comment>
<reference evidence="2 3" key="1">
    <citation type="submission" date="2024-06" db="EMBL/GenBank/DDBJ databases">
        <authorList>
            <person name="Woo H."/>
        </authorList>
    </citation>
    <scope>NUCLEOTIDE SEQUENCE [LARGE SCALE GENOMIC DNA]</scope>
    <source>
        <strain evidence="2 3">Si-c</strain>
    </source>
</reference>
<dbReference type="Pfam" id="PF13579">
    <property type="entry name" value="Glyco_trans_4_4"/>
    <property type="match status" value="1"/>
</dbReference>
<proteinExistence type="predicted"/>
<evidence type="ECO:0000259" key="1">
    <source>
        <dbReference type="Pfam" id="PF13579"/>
    </source>
</evidence>
<dbReference type="PANTHER" id="PTHR45947:SF15">
    <property type="entry name" value="TEICHURONIC ACID BIOSYNTHESIS GLYCOSYLTRANSFERASE TUAC-RELATED"/>
    <property type="match status" value="1"/>
</dbReference>
<dbReference type="RefSeq" id="WP_367855431.1">
    <property type="nucleotide sequence ID" value="NZ_JBFOHK010000005.1"/>
</dbReference>
<protein>
    <submittedName>
        <fullName evidence="2">Glycosyltransferase family 4 protein</fullName>
    </submittedName>
</protein>
<dbReference type="PANTHER" id="PTHR45947">
    <property type="entry name" value="SULFOQUINOVOSYL TRANSFERASE SQD2"/>
    <property type="match status" value="1"/>
</dbReference>
<dbReference type="EMBL" id="JBFOHK010000005">
    <property type="protein sequence ID" value="MEW9573371.1"/>
    <property type="molecule type" value="Genomic_DNA"/>
</dbReference>
<feature type="domain" description="Glycosyltransferase subfamily 4-like N-terminal" evidence="1">
    <location>
        <begin position="24"/>
        <end position="183"/>
    </location>
</feature>
<keyword evidence="3" id="KW-1185">Reference proteome</keyword>
<dbReference type="CDD" id="cd03798">
    <property type="entry name" value="GT4_WlbH-like"/>
    <property type="match status" value="1"/>
</dbReference>
<organism evidence="2 3">
    <name type="scientific">Rhodanobacter lycopersici</name>
    <dbReference type="NCBI Taxonomy" id="3162487"/>
    <lineage>
        <taxon>Bacteria</taxon>
        <taxon>Pseudomonadati</taxon>
        <taxon>Pseudomonadota</taxon>
        <taxon>Gammaproteobacteria</taxon>
        <taxon>Lysobacterales</taxon>
        <taxon>Rhodanobacteraceae</taxon>
        <taxon>Rhodanobacter</taxon>
    </lineage>
</organism>
<sequence length="390" mass="41650">MKVLVLTNLFPTPWDPLRGAFNRQQFERLGRRHALDVLTAVDFRERLRGRRGEVQVPGLGIDHFVFVYPPRLGRALHAACWLLSLLLQRGRRLRAAGYDCILASWAYPDAVAAGWLARLLGIPYVVKVHGSDLNVQATHVLRRPQIGASLRAATAVVAVSRALATKAVALGVDASRVHTLYNGVDGKRFAPGDQAAARARLGLQDATGPLLLYVGNLKESKGCLDLLEAFAVMAAAQPQARLVYVGEGACRGALMARARALGIEARVRLAGAMPHESLPDWFRAADLLCLPSHNEGVPNVVLEAMACGTPVVATRVGGIPEVVPAHAGRLVPLGNRAALAGALTEASAQAWDHAAIAEHARGFSWEANIDQLDAILQQAARAGAGAEVLR</sequence>
<dbReference type="InterPro" id="IPR050194">
    <property type="entry name" value="Glycosyltransferase_grp1"/>
</dbReference>